<accession>A0A5C5WH48</accession>
<dbReference type="AlphaFoldDB" id="A0A5C5WH48"/>
<protein>
    <submittedName>
        <fullName evidence="2">Uncharacterized protein</fullName>
    </submittedName>
</protein>
<dbReference type="EMBL" id="SIHI01000014">
    <property type="protein sequence ID" value="TWT50124.1"/>
    <property type="molecule type" value="Genomic_DNA"/>
</dbReference>
<organism evidence="2 3">
    <name type="scientific">Thalassoglobus neptunius</name>
    <dbReference type="NCBI Taxonomy" id="1938619"/>
    <lineage>
        <taxon>Bacteria</taxon>
        <taxon>Pseudomonadati</taxon>
        <taxon>Planctomycetota</taxon>
        <taxon>Planctomycetia</taxon>
        <taxon>Planctomycetales</taxon>
        <taxon>Planctomycetaceae</taxon>
        <taxon>Thalassoglobus</taxon>
    </lineage>
</organism>
<dbReference type="Proteomes" id="UP000317243">
    <property type="component" value="Unassembled WGS sequence"/>
</dbReference>
<name>A0A5C5WH48_9PLAN</name>
<feature type="transmembrane region" description="Helical" evidence="1">
    <location>
        <begin position="6"/>
        <end position="25"/>
    </location>
</feature>
<reference evidence="2 3" key="1">
    <citation type="submission" date="2019-02" db="EMBL/GenBank/DDBJ databases">
        <title>Deep-cultivation of Planctomycetes and their phenomic and genomic characterization uncovers novel biology.</title>
        <authorList>
            <person name="Wiegand S."/>
            <person name="Jogler M."/>
            <person name="Boedeker C."/>
            <person name="Pinto D."/>
            <person name="Vollmers J."/>
            <person name="Rivas-Marin E."/>
            <person name="Kohn T."/>
            <person name="Peeters S.H."/>
            <person name="Heuer A."/>
            <person name="Rast P."/>
            <person name="Oberbeckmann S."/>
            <person name="Bunk B."/>
            <person name="Jeske O."/>
            <person name="Meyerdierks A."/>
            <person name="Storesund J.E."/>
            <person name="Kallscheuer N."/>
            <person name="Luecker S."/>
            <person name="Lage O.M."/>
            <person name="Pohl T."/>
            <person name="Merkel B.J."/>
            <person name="Hornburger P."/>
            <person name="Mueller R.-W."/>
            <person name="Bruemmer F."/>
            <person name="Labrenz M."/>
            <person name="Spormann A.M."/>
            <person name="Op Den Camp H."/>
            <person name="Overmann J."/>
            <person name="Amann R."/>
            <person name="Jetten M.S.M."/>
            <person name="Mascher T."/>
            <person name="Medema M.H."/>
            <person name="Devos D.P."/>
            <person name="Kaster A.-K."/>
            <person name="Ovreas L."/>
            <person name="Rohde M."/>
            <person name="Galperin M.Y."/>
            <person name="Jogler C."/>
        </authorList>
    </citation>
    <scope>NUCLEOTIDE SEQUENCE [LARGE SCALE GENOMIC DNA]</scope>
    <source>
        <strain evidence="2 3">KOR42</strain>
    </source>
</reference>
<evidence type="ECO:0000313" key="3">
    <source>
        <dbReference type="Proteomes" id="UP000317243"/>
    </source>
</evidence>
<proteinExistence type="predicted"/>
<sequence>MSSKKLWSVGIAILGFVVAISFWYFRGPQMTEATQDLFEAKHRRPELVATDSNVQSAMLNDEPFESKSHSYPTDHDHLLKVILDEVSRSQFYTARGVVVIPRPIDATPEDFHVVDGIADFTIPVSPPSQDPFGNEFTSDPFKFRLKPGKYRVRYLLQTQVMDLENEPLPETVALGEGNLTIVESEEADKRDLYVPLSEDHPILLPDGTPQ</sequence>
<evidence type="ECO:0000256" key="1">
    <source>
        <dbReference type="SAM" id="Phobius"/>
    </source>
</evidence>
<comment type="caution">
    <text evidence="2">The sequence shown here is derived from an EMBL/GenBank/DDBJ whole genome shotgun (WGS) entry which is preliminary data.</text>
</comment>
<keyword evidence="3" id="KW-1185">Reference proteome</keyword>
<keyword evidence="1" id="KW-0812">Transmembrane</keyword>
<gene>
    <name evidence="2" type="ORF">KOR42_36710</name>
</gene>
<dbReference type="RefSeq" id="WP_146511107.1">
    <property type="nucleotide sequence ID" value="NZ_SIHI01000014.1"/>
</dbReference>
<keyword evidence="1" id="KW-1133">Transmembrane helix</keyword>
<keyword evidence="1" id="KW-0472">Membrane</keyword>
<evidence type="ECO:0000313" key="2">
    <source>
        <dbReference type="EMBL" id="TWT50124.1"/>
    </source>
</evidence>